<name>A0ABS0D1R5_9NOCA</name>
<organism evidence="1 2">
    <name type="scientific">Nocardia amamiensis</name>
    <dbReference type="NCBI Taxonomy" id="404578"/>
    <lineage>
        <taxon>Bacteria</taxon>
        <taxon>Bacillati</taxon>
        <taxon>Actinomycetota</taxon>
        <taxon>Actinomycetes</taxon>
        <taxon>Mycobacteriales</taxon>
        <taxon>Nocardiaceae</taxon>
        <taxon>Nocardia</taxon>
    </lineage>
</organism>
<dbReference type="RefSeq" id="WP_195133946.1">
    <property type="nucleotide sequence ID" value="NZ_JADLQX010000056.1"/>
</dbReference>
<accession>A0ABS0D1R5</accession>
<dbReference type="Proteomes" id="UP000702209">
    <property type="component" value="Unassembled WGS sequence"/>
</dbReference>
<keyword evidence="2" id="KW-1185">Reference proteome</keyword>
<gene>
    <name evidence="1" type="ORF">IU459_35305</name>
</gene>
<proteinExistence type="predicted"/>
<dbReference type="EMBL" id="JADLQX010000056">
    <property type="protein sequence ID" value="MBF6302764.1"/>
    <property type="molecule type" value="Genomic_DNA"/>
</dbReference>
<evidence type="ECO:0000313" key="2">
    <source>
        <dbReference type="Proteomes" id="UP000702209"/>
    </source>
</evidence>
<protein>
    <recommendedName>
        <fullName evidence="3">Integrase</fullName>
    </recommendedName>
</protein>
<reference evidence="1 2" key="1">
    <citation type="submission" date="2020-10" db="EMBL/GenBank/DDBJ databases">
        <title>Identification of Nocardia species via Next-generation sequencing and recognition of intraspecies genetic diversity.</title>
        <authorList>
            <person name="Li P."/>
            <person name="Li P."/>
            <person name="Lu B."/>
        </authorList>
    </citation>
    <scope>NUCLEOTIDE SEQUENCE [LARGE SCALE GENOMIC DNA]</scope>
    <source>
        <strain evidence="1 2">BJ06-0157</strain>
    </source>
</reference>
<evidence type="ECO:0008006" key="3">
    <source>
        <dbReference type="Google" id="ProtNLM"/>
    </source>
</evidence>
<sequence>MARGVHAALPAEGHRRPSVLDDVGPVVTHISEKGDQRAIFDFGALPVSAALQRSLAAAFASRIYPPGEWRSTVSSTEVWLLVRTFTRWLAQLDPPPQSIADITPAVWNQWRISRPQKPLGQRQIRKIAALLKRDDQLPEETREAVLRRVAYSGATESAYSPEEFEEIKKAAAGHFRRAWQRIAENRAHLDAWRSGAFADGSREWVLGEALDHLARTGDVPVDVGADGHRRVVAPYLDALGGISSEWTWRRLFLDRVEMVSLVTLIVSAHGWNLTAVSEMVVPQVLSASAPGEPIVYRAELEKRRRHTTHRYETRNLTDWGPNSPGRLFTRAIEATAPARDLLRAHGAATDLLLVWHVHLPLLVEDRAALLRTGIGTGIGVGDPAFRRWSQVTGAGKLNLRRLRRTVTVLHRRTPAQHSRDVHDSVYVLRDPATHRRAEAVIAEGIADALDHAKAVVAARVTDDSCAGDLGTDTPTANCGDYTHSPFSPHGSPCRASFLLCLACANAVVTPRHLPRLAYLHQALESLRTVLPTRAWEHDWREHHSRLTQLKDSSFTAAEWADALTAVNAGDRATIELLLRKGFDS</sequence>
<evidence type="ECO:0000313" key="1">
    <source>
        <dbReference type="EMBL" id="MBF6302764.1"/>
    </source>
</evidence>
<comment type="caution">
    <text evidence="1">The sequence shown here is derived from an EMBL/GenBank/DDBJ whole genome shotgun (WGS) entry which is preliminary data.</text>
</comment>